<keyword evidence="8" id="KW-1185">Reference proteome</keyword>
<dbReference type="PANTHER" id="PTHR28511">
    <property type="entry name" value="ENDONUCLEASE V"/>
    <property type="match status" value="1"/>
</dbReference>
<keyword evidence="6" id="KW-0234">DNA repair</keyword>
<evidence type="ECO:0000256" key="6">
    <source>
        <dbReference type="HAMAP-Rule" id="MF_00801"/>
    </source>
</evidence>
<dbReference type="PANTHER" id="PTHR28511:SF1">
    <property type="entry name" value="ENDONUCLEASE V"/>
    <property type="match status" value="1"/>
</dbReference>
<comment type="caution">
    <text evidence="7">The sequence shown here is derived from an EMBL/GenBank/DDBJ whole genome shotgun (WGS) entry which is preliminary data.</text>
</comment>
<dbReference type="InParanoid" id="A0A2S8STI5"/>
<feature type="binding site" evidence="6">
    <location>
        <position position="45"/>
    </location>
    <ligand>
        <name>Mg(2+)</name>
        <dbReference type="ChEBI" id="CHEBI:18420"/>
    </ligand>
</feature>
<dbReference type="GO" id="GO:0043737">
    <property type="term" value="F:deoxyribonuclease V activity"/>
    <property type="evidence" value="ECO:0007669"/>
    <property type="project" value="UniProtKB-UniRule"/>
</dbReference>
<dbReference type="Pfam" id="PF04493">
    <property type="entry name" value="Endonuclease_5"/>
    <property type="match status" value="1"/>
</dbReference>
<evidence type="ECO:0000256" key="4">
    <source>
        <dbReference type="ARBA" id="ARBA00022759"/>
    </source>
</evidence>
<comment type="similarity">
    <text evidence="6">Belongs to the endonuclease V family.</text>
</comment>
<sequence>MSTLSSPLHPWNLTPPQAIALQNELRDQLEIRPLQSAPQLIAGADISFDIGSDTVYAGIVVLSFPGLEVVEECGIQTTANFPYVPGLLSFREAPAILEVFEKLQNKPDVLVLDGHGTAHPRGFGIACHVGMWLPIATIGCGKTRLCGQFEDLGEARGSHAPLIYKKQVVGAALRTKNKINPVFVSPGNRCDLPGALDLMLRCDGGLKIPEPTRRAHLFVNRLRRGEV</sequence>
<dbReference type="CDD" id="cd06559">
    <property type="entry name" value="Endonuclease_V"/>
    <property type="match status" value="1"/>
</dbReference>
<keyword evidence="6" id="KW-0479">Metal-binding</keyword>
<gene>
    <name evidence="6" type="primary">nfi</name>
    <name evidence="7" type="ORF">B1R32_107132</name>
</gene>
<dbReference type="OrthoDB" id="9790916at2"/>
<evidence type="ECO:0000256" key="3">
    <source>
        <dbReference type="ARBA" id="ARBA00022722"/>
    </source>
</evidence>
<keyword evidence="5 6" id="KW-0378">Hydrolase</keyword>
<dbReference type="HAMAP" id="MF_00801">
    <property type="entry name" value="Endonuclease_5"/>
    <property type="match status" value="1"/>
</dbReference>
<keyword evidence="3 6" id="KW-0540">Nuclease</keyword>
<keyword evidence="4 6" id="KW-0255">Endonuclease</keyword>
<dbReference type="Gene3D" id="3.30.2170.10">
    <property type="entry name" value="archaeoglobus fulgidus dsm 4304 superfamily"/>
    <property type="match status" value="1"/>
</dbReference>
<dbReference type="EMBL" id="NIGF01000007">
    <property type="protein sequence ID" value="PQV64107.1"/>
    <property type="molecule type" value="Genomic_DNA"/>
</dbReference>
<evidence type="ECO:0000256" key="2">
    <source>
        <dbReference type="ARBA" id="ARBA00022490"/>
    </source>
</evidence>
<dbReference type="FunCoup" id="A0A2S8STI5">
    <property type="interactions" value="161"/>
</dbReference>
<dbReference type="GO" id="GO:0016891">
    <property type="term" value="F:RNA endonuclease activity producing 5'-phosphomonoesters, hydrolytic mechanism"/>
    <property type="evidence" value="ECO:0007669"/>
    <property type="project" value="TreeGrafter"/>
</dbReference>
<feature type="site" description="Interaction with target DNA" evidence="6">
    <location>
        <position position="83"/>
    </location>
</feature>
<dbReference type="AlphaFoldDB" id="A0A2S8STI5"/>
<dbReference type="InterPro" id="IPR007581">
    <property type="entry name" value="Endonuclease-V"/>
</dbReference>
<comment type="subcellular location">
    <subcellularLocation>
        <location evidence="1 6">Cytoplasm</location>
    </subcellularLocation>
</comment>
<comment type="cofactor">
    <cofactor evidence="6">
        <name>Mg(2+)</name>
        <dbReference type="ChEBI" id="CHEBI:18420"/>
    </cofactor>
</comment>
<dbReference type="RefSeq" id="WP_105483573.1">
    <property type="nucleotide sequence ID" value="NZ_NIGF01000007.1"/>
</dbReference>
<evidence type="ECO:0000313" key="8">
    <source>
        <dbReference type="Proteomes" id="UP000237684"/>
    </source>
</evidence>
<proteinExistence type="inferred from homology"/>
<evidence type="ECO:0000256" key="5">
    <source>
        <dbReference type="ARBA" id="ARBA00022801"/>
    </source>
</evidence>
<dbReference type="GO" id="GO:0005737">
    <property type="term" value="C:cytoplasm"/>
    <property type="evidence" value="ECO:0007669"/>
    <property type="project" value="UniProtKB-SubCell"/>
</dbReference>
<dbReference type="GO" id="GO:0003727">
    <property type="term" value="F:single-stranded RNA binding"/>
    <property type="evidence" value="ECO:0007669"/>
    <property type="project" value="TreeGrafter"/>
</dbReference>
<dbReference type="GO" id="GO:0000287">
    <property type="term" value="F:magnesium ion binding"/>
    <property type="evidence" value="ECO:0007669"/>
    <property type="project" value="UniProtKB-UniRule"/>
</dbReference>
<dbReference type="Proteomes" id="UP000237684">
    <property type="component" value="Unassembled WGS sequence"/>
</dbReference>
<comment type="function">
    <text evidence="6">DNA repair enzyme involved in the repair of deaminated bases. Selectively cleaves double-stranded DNA at the second phosphodiester bond 3' to a deoxyinosine leaving behind the intact lesion on the nicked DNA.</text>
</comment>
<dbReference type="EC" id="3.1.21.7" evidence="6"/>
<keyword evidence="6" id="KW-0227">DNA damage</keyword>
<accession>A0A2S8STI5</accession>
<keyword evidence="2 6" id="KW-0963">Cytoplasm</keyword>
<keyword evidence="6" id="KW-0460">Magnesium</keyword>
<organism evidence="7 8">
    <name type="scientific">Abditibacterium utsteinense</name>
    <dbReference type="NCBI Taxonomy" id="1960156"/>
    <lineage>
        <taxon>Bacteria</taxon>
        <taxon>Pseudomonadati</taxon>
        <taxon>Abditibacteriota</taxon>
        <taxon>Abditibacteriia</taxon>
        <taxon>Abditibacteriales</taxon>
        <taxon>Abditibacteriaceae</taxon>
        <taxon>Abditibacterium</taxon>
    </lineage>
</organism>
<name>A0A2S8STI5_9BACT</name>
<reference evidence="7 8" key="1">
    <citation type="journal article" date="2018" name="Syst. Appl. Microbiol.">
        <title>Abditibacterium utsteinense sp. nov., the first cultivated member of candidate phylum FBP, isolated from ice-free Antarctic soil samples.</title>
        <authorList>
            <person name="Tahon G."/>
            <person name="Tytgat B."/>
            <person name="Lebbe L."/>
            <person name="Carlier A."/>
            <person name="Willems A."/>
        </authorList>
    </citation>
    <scope>NUCLEOTIDE SEQUENCE [LARGE SCALE GENOMIC DNA]</scope>
    <source>
        <strain evidence="7 8">LMG 29911</strain>
    </source>
</reference>
<comment type="catalytic activity">
    <reaction evidence="6">
        <text>Endonucleolytic cleavage at apurinic or apyrimidinic sites to products with a 5'-phosphate.</text>
        <dbReference type="EC" id="3.1.21.7"/>
    </reaction>
</comment>
<feature type="binding site" evidence="6">
    <location>
        <position position="113"/>
    </location>
    <ligand>
        <name>Mg(2+)</name>
        <dbReference type="ChEBI" id="CHEBI:18420"/>
    </ligand>
</feature>
<protein>
    <recommendedName>
        <fullName evidence="6">Endonuclease V</fullName>
        <ecNumber evidence="6">3.1.21.7</ecNumber>
    </recommendedName>
    <alternativeName>
        <fullName evidence="6">Deoxyinosine 3'endonuclease</fullName>
    </alternativeName>
    <alternativeName>
        <fullName evidence="6">Deoxyribonuclease V</fullName>
        <shortName evidence="6">DNase V</shortName>
    </alternativeName>
</protein>
<dbReference type="GO" id="GO:0006281">
    <property type="term" value="P:DNA repair"/>
    <property type="evidence" value="ECO:0007669"/>
    <property type="project" value="UniProtKB-UniRule"/>
</dbReference>
<evidence type="ECO:0000313" key="7">
    <source>
        <dbReference type="EMBL" id="PQV64107.1"/>
    </source>
</evidence>
<evidence type="ECO:0000256" key="1">
    <source>
        <dbReference type="ARBA" id="ARBA00004496"/>
    </source>
</evidence>